<evidence type="ECO:0000313" key="7">
    <source>
        <dbReference type="EMBL" id="KAK2117670.1"/>
    </source>
</evidence>
<evidence type="ECO:0000259" key="6">
    <source>
        <dbReference type="SMART" id="SM00847"/>
    </source>
</evidence>
<dbReference type="EMBL" id="JASSZA010000002">
    <property type="protein sequence ID" value="KAK2117670.1"/>
    <property type="molecule type" value="Genomic_DNA"/>
</dbReference>
<evidence type="ECO:0000256" key="2">
    <source>
        <dbReference type="ARBA" id="ARBA00022801"/>
    </source>
</evidence>
<dbReference type="SMART" id="SM00847">
    <property type="entry name" value="HA2"/>
    <property type="match status" value="1"/>
</dbReference>
<dbReference type="PANTHER" id="PTHR18934:SF91">
    <property type="entry name" value="PRE-MRNA-SPLICING FACTOR ATP-DEPENDENT RNA HELICASE PRP16"/>
    <property type="match status" value="1"/>
</dbReference>
<evidence type="ECO:0000256" key="5">
    <source>
        <dbReference type="SAM" id="MobiDB-lite"/>
    </source>
</evidence>
<dbReference type="Pfam" id="PF21010">
    <property type="entry name" value="HA2_C"/>
    <property type="match status" value="1"/>
</dbReference>
<name>A0ABQ9W853_SAGOE</name>
<evidence type="ECO:0000256" key="4">
    <source>
        <dbReference type="ARBA" id="ARBA00022840"/>
    </source>
</evidence>
<feature type="region of interest" description="Disordered" evidence="5">
    <location>
        <begin position="78"/>
        <end position="109"/>
    </location>
</feature>
<accession>A0ABQ9W853</accession>
<keyword evidence="8" id="KW-1185">Reference proteome</keyword>
<evidence type="ECO:0000256" key="3">
    <source>
        <dbReference type="ARBA" id="ARBA00022806"/>
    </source>
</evidence>
<organism evidence="7 8">
    <name type="scientific">Saguinus oedipus</name>
    <name type="common">Cotton-top tamarin</name>
    <name type="synonym">Oedipomidas oedipus</name>
    <dbReference type="NCBI Taxonomy" id="9490"/>
    <lineage>
        <taxon>Eukaryota</taxon>
        <taxon>Metazoa</taxon>
        <taxon>Chordata</taxon>
        <taxon>Craniata</taxon>
        <taxon>Vertebrata</taxon>
        <taxon>Euteleostomi</taxon>
        <taxon>Mammalia</taxon>
        <taxon>Eutheria</taxon>
        <taxon>Euarchontoglires</taxon>
        <taxon>Primates</taxon>
        <taxon>Haplorrhini</taxon>
        <taxon>Platyrrhini</taxon>
        <taxon>Cebidae</taxon>
        <taxon>Callitrichinae</taxon>
        <taxon>Saguinus</taxon>
    </lineage>
</organism>
<dbReference type="InterPro" id="IPR007502">
    <property type="entry name" value="Helicase-assoc_dom"/>
</dbReference>
<feature type="compositionally biased region" description="Basic residues" evidence="5">
    <location>
        <begin position="78"/>
        <end position="87"/>
    </location>
</feature>
<dbReference type="PANTHER" id="PTHR18934">
    <property type="entry name" value="ATP-DEPENDENT RNA HELICASE"/>
    <property type="match status" value="1"/>
</dbReference>
<feature type="region of interest" description="Disordered" evidence="5">
    <location>
        <begin position="1"/>
        <end position="44"/>
    </location>
</feature>
<keyword evidence="1" id="KW-0547">Nucleotide-binding</keyword>
<keyword evidence="3" id="KW-0347">Helicase</keyword>
<keyword evidence="4" id="KW-0067">ATP-binding</keyword>
<evidence type="ECO:0000313" key="8">
    <source>
        <dbReference type="Proteomes" id="UP001266305"/>
    </source>
</evidence>
<reference evidence="7 8" key="1">
    <citation type="submission" date="2023-05" db="EMBL/GenBank/DDBJ databases">
        <title>B98-5 Cell Line De Novo Hybrid Assembly: An Optical Mapping Approach.</title>
        <authorList>
            <person name="Kananen K."/>
            <person name="Auerbach J.A."/>
            <person name="Kautto E."/>
            <person name="Blachly J.S."/>
        </authorList>
    </citation>
    <scope>NUCLEOTIDE SEQUENCE [LARGE SCALE GENOMIC DNA]</scope>
    <source>
        <strain evidence="7">B95-8</strain>
        <tissue evidence="7">Cell line</tissue>
    </source>
</reference>
<protein>
    <recommendedName>
        <fullName evidence="6">Helicase-associated domain-containing protein</fullName>
    </recommendedName>
</protein>
<feature type="domain" description="Helicase-associated" evidence="6">
    <location>
        <begin position="287"/>
        <end position="377"/>
    </location>
</feature>
<sequence length="401" mass="45827">MSGLMTEDTWGPPHICPGAEEDEEGEEGVSFDTEEERQQWEDDQRQADRAWYMMDKGYDEFHNPLACYSKDYVRRQEKHLHKQKQKRVSAQPRQINKDNTLPKASLAATGSPDFEEDNVAKVHLMVHNLVPPLLDGRIVFTKQPEPVIPKGSQTMRKHREQKEHKKAQHEHWELAGTKLGDIMGVKKEEEPDKAVMGLSVTKQPWYTVDGRLKAWGVRGGQGPTSCPERSWGLYTQSTYKIELLTTTVPEIQRTNLINVVLLLKSLGVQDLLQFHFMDPLLEDNMLNCTYQLWILGALDNTGGLTSTGCLIMEFPLDPALSKMLIMSCDMGCISEILLIVSMLSVLVIFYGPKGREEESNQIREKFAVPESDHLTYLNVSLQWKNNNYSTIWCNDHFIHAK</sequence>
<evidence type="ECO:0000256" key="1">
    <source>
        <dbReference type="ARBA" id="ARBA00022741"/>
    </source>
</evidence>
<dbReference type="SUPFAM" id="SSF52540">
    <property type="entry name" value="P-loop containing nucleoside triphosphate hydrolases"/>
    <property type="match status" value="1"/>
</dbReference>
<keyword evidence="2" id="KW-0378">Hydrolase</keyword>
<feature type="compositionally biased region" description="Acidic residues" evidence="5">
    <location>
        <begin position="19"/>
        <end position="35"/>
    </location>
</feature>
<dbReference type="Proteomes" id="UP001266305">
    <property type="component" value="Unassembled WGS sequence"/>
</dbReference>
<dbReference type="InterPro" id="IPR027417">
    <property type="entry name" value="P-loop_NTPase"/>
</dbReference>
<dbReference type="Gene3D" id="1.20.120.1080">
    <property type="match status" value="1"/>
</dbReference>
<comment type="caution">
    <text evidence="7">The sequence shown here is derived from an EMBL/GenBank/DDBJ whole genome shotgun (WGS) entry which is preliminary data.</text>
</comment>
<proteinExistence type="predicted"/>
<gene>
    <name evidence="7" type="ORF">P7K49_004556</name>
</gene>